<accession>A0AAE1LAJ6</accession>
<keyword evidence="2" id="KW-0479">Metal-binding</keyword>
<comment type="caution">
    <text evidence="9">The sequence shown here is derived from an EMBL/GenBank/DDBJ whole genome shotgun (WGS) entry which is preliminary data.</text>
</comment>
<feature type="region of interest" description="Disordered" evidence="7">
    <location>
        <begin position="245"/>
        <end position="391"/>
    </location>
</feature>
<evidence type="ECO:0000256" key="2">
    <source>
        <dbReference type="ARBA" id="ARBA00022723"/>
    </source>
</evidence>
<dbReference type="AlphaFoldDB" id="A0AAE1LAJ6"/>
<keyword evidence="5" id="KW-0539">Nucleus</keyword>
<dbReference type="FunFam" id="3.30.40.10:FF:000122">
    <property type="entry name" value="polycomb group RING finger protein 1"/>
    <property type="match status" value="1"/>
</dbReference>
<feature type="compositionally biased region" description="Low complexity" evidence="7">
    <location>
        <begin position="952"/>
        <end position="1019"/>
    </location>
</feature>
<dbReference type="Pfam" id="PF13923">
    <property type="entry name" value="zf-C3HC4_2"/>
    <property type="match status" value="1"/>
</dbReference>
<feature type="compositionally biased region" description="Pro residues" evidence="7">
    <location>
        <begin position="293"/>
        <end position="305"/>
    </location>
</feature>
<dbReference type="Gene3D" id="3.30.40.10">
    <property type="entry name" value="Zinc/RING finger domain, C3HC4 (zinc finger)"/>
    <property type="match status" value="1"/>
</dbReference>
<feature type="compositionally biased region" description="Basic and acidic residues" evidence="7">
    <location>
        <begin position="556"/>
        <end position="567"/>
    </location>
</feature>
<feature type="compositionally biased region" description="Polar residues" evidence="7">
    <location>
        <begin position="1132"/>
        <end position="1148"/>
    </location>
</feature>
<evidence type="ECO:0000259" key="8">
    <source>
        <dbReference type="PROSITE" id="PS50089"/>
    </source>
</evidence>
<feature type="compositionally biased region" description="Low complexity" evidence="7">
    <location>
        <begin position="309"/>
        <end position="336"/>
    </location>
</feature>
<feature type="compositionally biased region" description="Polar residues" evidence="7">
    <location>
        <begin position="1042"/>
        <end position="1055"/>
    </location>
</feature>
<feature type="compositionally biased region" description="Low complexity" evidence="7">
    <location>
        <begin position="768"/>
        <end position="827"/>
    </location>
</feature>
<evidence type="ECO:0000256" key="4">
    <source>
        <dbReference type="ARBA" id="ARBA00022833"/>
    </source>
</evidence>
<feature type="compositionally biased region" description="Polar residues" evidence="7">
    <location>
        <begin position="915"/>
        <end position="948"/>
    </location>
</feature>
<feature type="compositionally biased region" description="Low complexity" evidence="7">
    <location>
        <begin position="477"/>
        <end position="521"/>
    </location>
</feature>
<dbReference type="GO" id="GO:1990841">
    <property type="term" value="F:promoter-specific chromatin binding"/>
    <property type="evidence" value="ECO:0007669"/>
    <property type="project" value="TreeGrafter"/>
</dbReference>
<feature type="region of interest" description="Disordered" evidence="7">
    <location>
        <begin position="429"/>
        <end position="1177"/>
    </location>
</feature>
<feature type="compositionally biased region" description="Polar residues" evidence="7">
    <location>
        <begin position="540"/>
        <end position="555"/>
    </location>
</feature>
<dbReference type="SMART" id="SM00184">
    <property type="entry name" value="RING"/>
    <property type="match status" value="1"/>
</dbReference>
<dbReference type="InterPro" id="IPR017907">
    <property type="entry name" value="Znf_RING_CS"/>
</dbReference>
<name>A0AAE1LAJ6_9NEOP</name>
<keyword evidence="10" id="KW-1185">Reference proteome</keyword>
<feature type="compositionally biased region" description="Low complexity" evidence="7">
    <location>
        <begin position="888"/>
        <end position="914"/>
    </location>
</feature>
<feature type="domain" description="RING-type" evidence="8">
    <location>
        <begin position="20"/>
        <end position="59"/>
    </location>
</feature>
<dbReference type="EMBL" id="JAHWGI010000306">
    <property type="protein sequence ID" value="KAK3912906.1"/>
    <property type="molecule type" value="Genomic_DNA"/>
</dbReference>
<evidence type="ECO:0000256" key="6">
    <source>
        <dbReference type="PROSITE-ProRule" id="PRU00175"/>
    </source>
</evidence>
<dbReference type="GO" id="GO:0035102">
    <property type="term" value="C:PRC1 complex"/>
    <property type="evidence" value="ECO:0007669"/>
    <property type="project" value="TreeGrafter"/>
</dbReference>
<feature type="compositionally biased region" description="Low complexity" evidence="7">
    <location>
        <begin position="845"/>
        <end position="871"/>
    </location>
</feature>
<feature type="compositionally biased region" description="Polar residues" evidence="7">
    <location>
        <begin position="382"/>
        <end position="391"/>
    </location>
</feature>
<evidence type="ECO:0000256" key="3">
    <source>
        <dbReference type="ARBA" id="ARBA00022771"/>
    </source>
</evidence>
<dbReference type="SUPFAM" id="SSF57850">
    <property type="entry name" value="RING/U-box"/>
    <property type="match status" value="1"/>
</dbReference>
<dbReference type="InterPro" id="IPR001841">
    <property type="entry name" value="Znf_RING"/>
</dbReference>
<comment type="subcellular location">
    <subcellularLocation>
        <location evidence="1">Nucleus</location>
    </subcellularLocation>
</comment>
<protein>
    <submittedName>
        <fullName evidence="9">Polycomb complex protein BMI-1</fullName>
    </submittedName>
</protein>
<feature type="compositionally biased region" description="Basic and acidic residues" evidence="7">
    <location>
        <begin position="679"/>
        <end position="703"/>
    </location>
</feature>
<dbReference type="PANTHER" id="PTHR10825">
    <property type="entry name" value="RING FINGER DOMAIN-CONTAINING, POLYCOMB GROUP COMPONENT"/>
    <property type="match status" value="1"/>
</dbReference>
<dbReference type="CDD" id="cd17082">
    <property type="entry name" value="RAWUL_PCGF2_like"/>
    <property type="match status" value="1"/>
</dbReference>
<dbReference type="PROSITE" id="PS00518">
    <property type="entry name" value="ZF_RING_1"/>
    <property type="match status" value="1"/>
</dbReference>
<evidence type="ECO:0000256" key="5">
    <source>
        <dbReference type="ARBA" id="ARBA00023242"/>
    </source>
</evidence>
<dbReference type="PANTHER" id="PTHR10825:SF29">
    <property type="entry name" value="POLYCOMB GROUP RING FINGER PROTEIN 1"/>
    <property type="match status" value="1"/>
</dbReference>
<feature type="compositionally biased region" description="Low complexity" evidence="7">
    <location>
        <begin position="739"/>
        <end position="757"/>
    </location>
</feature>
<feature type="compositionally biased region" description="Low complexity" evidence="7">
    <location>
        <begin position="245"/>
        <end position="271"/>
    </location>
</feature>
<keyword evidence="4" id="KW-0862">Zinc</keyword>
<gene>
    <name evidence="9" type="ORF">KUF71_022360</name>
</gene>
<feature type="compositionally biased region" description="Polar residues" evidence="7">
    <location>
        <begin position="582"/>
        <end position="595"/>
    </location>
</feature>
<feature type="compositionally biased region" description="Polar residues" evidence="7">
    <location>
        <begin position="342"/>
        <end position="358"/>
    </location>
</feature>
<evidence type="ECO:0000313" key="9">
    <source>
        <dbReference type="EMBL" id="KAK3912906.1"/>
    </source>
</evidence>
<feature type="compositionally biased region" description="Polar residues" evidence="7">
    <location>
        <begin position="877"/>
        <end position="887"/>
    </location>
</feature>
<dbReference type="PROSITE" id="PS50089">
    <property type="entry name" value="ZF_RING_2"/>
    <property type="match status" value="1"/>
</dbReference>
<dbReference type="InterPro" id="IPR032443">
    <property type="entry name" value="RAWUL"/>
</dbReference>
<feature type="compositionally biased region" description="Low complexity" evidence="7">
    <location>
        <begin position="602"/>
        <end position="619"/>
    </location>
</feature>
<dbReference type="GO" id="GO:0000122">
    <property type="term" value="P:negative regulation of transcription by RNA polymerase II"/>
    <property type="evidence" value="ECO:0007669"/>
    <property type="project" value="TreeGrafter"/>
</dbReference>
<keyword evidence="3 6" id="KW-0863">Zinc-finger</keyword>
<reference evidence="9" key="2">
    <citation type="journal article" date="2023" name="BMC Genomics">
        <title>Pest status, molecular evolution, and epigenetic factors derived from the genome assembly of Frankliniella fusca, a thysanopteran phytovirus vector.</title>
        <authorList>
            <person name="Catto M.A."/>
            <person name="Labadie P.E."/>
            <person name="Jacobson A.L."/>
            <person name="Kennedy G.G."/>
            <person name="Srinivasan R."/>
            <person name="Hunt B.G."/>
        </authorList>
    </citation>
    <scope>NUCLEOTIDE SEQUENCE</scope>
    <source>
        <strain evidence="9">PL_HMW_Pooled</strain>
    </source>
</reference>
<dbReference type="Gene3D" id="3.10.20.90">
    <property type="entry name" value="Phosphatidylinositol 3-kinase Catalytic Subunit, Chain A, domain 1"/>
    <property type="match status" value="1"/>
</dbReference>
<dbReference type="InterPro" id="IPR013083">
    <property type="entry name" value="Znf_RING/FYVE/PHD"/>
</dbReference>
<reference evidence="9" key="1">
    <citation type="submission" date="2021-07" db="EMBL/GenBank/DDBJ databases">
        <authorList>
            <person name="Catto M.A."/>
            <person name="Jacobson A."/>
            <person name="Kennedy G."/>
            <person name="Labadie P."/>
            <person name="Hunt B.G."/>
            <person name="Srinivasan R."/>
        </authorList>
    </citation>
    <scope>NUCLEOTIDE SEQUENCE</scope>
    <source>
        <strain evidence="9">PL_HMW_Pooled</strain>
        <tissue evidence="9">Head</tissue>
    </source>
</reference>
<sequence length="1239" mass="132424">MSKKAPAKPAFSTLNEHLVCTLCNGYFVDATTIVECLHSFCRSCIVTYLQKSSFCPRCEVQLHKGSPLRSLKPDKTLQDIVFKLVPNLFHNEMQRRREYYDAHPQYADQTTPEQRGDCLERFYSPDDSISLSLEYHDRRKYAGKTSTPDQKILPPKRYLKCPALFTVGLLKKFLRLKFDLPKEILIDIFQRRESLNDEYTLLDIAYIYPWKRSEPMRFFYRVRDPRVPESDDEVEREMPSLCAAVSGRATRASRRASSASSLASPLGSPRASPVPSAKRPKTELAVEDKDDSPPPARLTTQPPPGTVLAKPKPAAPAAPSAPAASSPPKVTSPTSTGPKITLTISPSRGTVYSTTTELPKNDTPAKKSAIPAAAPAPAPAKNNGTPSASKAPTFAATVTTKTANGGFITVKNPIARTPNGVMVGNKITPSASPAAKTPVPASKLPGHTPIAPKPAQPAPKRLPTLAPKMDMTPPSTAQSRPQPAVQAPARAATPAADKRAPANNLPAAVAAAPSSKPPQQVVDDEKNKVETAKAILQLSMGLQHNSRSNTPTDSTLHNRIDKIVKDLQDDESNDGTLVIKSEPSSPAGSHGSPRNSPVPRDAASSNPTAATPPVSTSTPRTDASLPPSLPRVNGLTITPIEPTKRKATSSPTVDDKKAKLDNKRPSDSPMGNAAPAKVAKVDKIAESIKQKQEMLIRQQEKRPPTPQMSSPGPIANLPPGLTIHPQTSSPQSRPPAQVKPAGAGASPAQGQQQQGKPAGPPLLPKPTPTTYKPQNQQAKLGQLYQQSQQSKLQGLQPKAAAQQAKATQQQQVQQAKPAQQGQQVKQTLQSYPAKTNQQGPPKPAPQAQQDKPQQMQPSKPSPQGQQAKPQQVLAPKSSPQGQHTKPLQVQPSKPSPQGQQVKPPQVQPSKPSPQHLQVQPSKPSPQGQQTKPLQVQPSKPSPQGQQTKPLHVQPSKPSPQGQQAQPAQSPASQQAQQAKPPGAQQVQPAKPSPGQQPKAATQQTQPPKPSPTAQQPAKKSTSPDSPVKNKKPIPDLQRLQRPPTSLSGTTVNGSLSLAEVKEHLAKKGQYSPPAPNRTPPRLIEITQPPPPPQQQQQQRKSPSGSSFGALDLSSASPRADHGGGWTPPPGFMTQTLAQTLAKRQQLMSQMRPPPSSLSSSSPSPPADGPASPDMYLDPVVLAQQQALIQHLHVQSLLQAQAAGLKANLHQAGLSAGLKKAIEDWSASERIGVKATAKRK</sequence>
<evidence type="ECO:0000256" key="1">
    <source>
        <dbReference type="ARBA" id="ARBA00004123"/>
    </source>
</evidence>
<dbReference type="GO" id="GO:0008270">
    <property type="term" value="F:zinc ion binding"/>
    <property type="evidence" value="ECO:0007669"/>
    <property type="project" value="UniProtKB-KW"/>
</dbReference>
<feature type="compositionally biased region" description="Basic and acidic residues" evidence="7">
    <location>
        <begin position="653"/>
        <end position="666"/>
    </location>
</feature>
<evidence type="ECO:0000256" key="7">
    <source>
        <dbReference type="SAM" id="MobiDB-lite"/>
    </source>
</evidence>
<feature type="compositionally biased region" description="Low complexity" evidence="7">
    <location>
        <begin position="1168"/>
        <end position="1177"/>
    </location>
</feature>
<feature type="compositionally biased region" description="Pro residues" evidence="7">
    <location>
        <begin position="758"/>
        <end position="767"/>
    </location>
</feature>
<evidence type="ECO:0000313" key="10">
    <source>
        <dbReference type="Proteomes" id="UP001219518"/>
    </source>
</evidence>
<organism evidence="9 10">
    <name type="scientific">Frankliniella fusca</name>
    <dbReference type="NCBI Taxonomy" id="407009"/>
    <lineage>
        <taxon>Eukaryota</taxon>
        <taxon>Metazoa</taxon>
        <taxon>Ecdysozoa</taxon>
        <taxon>Arthropoda</taxon>
        <taxon>Hexapoda</taxon>
        <taxon>Insecta</taxon>
        <taxon>Pterygota</taxon>
        <taxon>Neoptera</taxon>
        <taxon>Paraneoptera</taxon>
        <taxon>Thysanoptera</taxon>
        <taxon>Terebrantia</taxon>
        <taxon>Thripoidea</taxon>
        <taxon>Thripidae</taxon>
        <taxon>Frankliniella</taxon>
    </lineage>
</organism>
<proteinExistence type="predicted"/>
<dbReference type="Pfam" id="PF16207">
    <property type="entry name" value="RAWUL"/>
    <property type="match status" value="1"/>
</dbReference>
<feature type="compositionally biased region" description="Low complexity" evidence="7">
    <location>
        <begin position="366"/>
        <end position="381"/>
    </location>
</feature>
<dbReference type="Proteomes" id="UP001219518">
    <property type="component" value="Unassembled WGS sequence"/>
</dbReference>